<protein>
    <submittedName>
        <fullName evidence="1">Uncharacterized protein</fullName>
    </submittedName>
</protein>
<sequence>MRTSDGVTLHAAVDRRSHGLSEAPAFGHRMSRHGKDLRDALDQLDLGEVVHVGQSMGRRDLGLRGPLRHRGRAGVVTVDQTPRMTNTEDRPYGLHGPTDENSGTFFARVIPDTGRGFTRAQATPALVRLIEKAGPAAAPSLPPVTEALLFPGEL</sequence>
<dbReference type="RefSeq" id="WP_345416376.1">
    <property type="nucleotide sequence ID" value="NZ_BAABGT010000031.1"/>
</dbReference>
<proteinExistence type="predicted"/>
<dbReference type="Gene3D" id="3.40.50.1820">
    <property type="entry name" value="alpha/beta hydrolase"/>
    <property type="match status" value="1"/>
</dbReference>
<evidence type="ECO:0000313" key="1">
    <source>
        <dbReference type="EMBL" id="GAA4545384.1"/>
    </source>
</evidence>
<dbReference type="EMBL" id="BAABGT010000031">
    <property type="protein sequence ID" value="GAA4545384.1"/>
    <property type="molecule type" value="Genomic_DNA"/>
</dbReference>
<dbReference type="SUPFAM" id="SSF53474">
    <property type="entry name" value="alpha/beta-Hydrolases"/>
    <property type="match status" value="1"/>
</dbReference>
<accession>A0ABP8RSB3</accession>
<dbReference type="InterPro" id="IPR029058">
    <property type="entry name" value="AB_hydrolase_fold"/>
</dbReference>
<reference evidence="2" key="1">
    <citation type="journal article" date="2019" name="Int. J. Syst. Evol. Microbiol.">
        <title>The Global Catalogue of Microorganisms (GCM) 10K type strain sequencing project: providing services to taxonomists for standard genome sequencing and annotation.</title>
        <authorList>
            <consortium name="The Broad Institute Genomics Platform"/>
            <consortium name="The Broad Institute Genome Sequencing Center for Infectious Disease"/>
            <person name="Wu L."/>
            <person name="Ma J."/>
        </authorList>
    </citation>
    <scope>NUCLEOTIDE SEQUENCE [LARGE SCALE GENOMIC DNA]</scope>
    <source>
        <strain evidence="2">JCM 17906</strain>
    </source>
</reference>
<dbReference type="Proteomes" id="UP001501598">
    <property type="component" value="Unassembled WGS sequence"/>
</dbReference>
<evidence type="ECO:0000313" key="2">
    <source>
        <dbReference type="Proteomes" id="UP001501598"/>
    </source>
</evidence>
<comment type="caution">
    <text evidence="1">The sequence shown here is derived from an EMBL/GenBank/DDBJ whole genome shotgun (WGS) entry which is preliminary data.</text>
</comment>
<organism evidence="1 2">
    <name type="scientific">Pseudonocardia xishanensis</name>
    <dbReference type="NCBI Taxonomy" id="630995"/>
    <lineage>
        <taxon>Bacteria</taxon>
        <taxon>Bacillati</taxon>
        <taxon>Actinomycetota</taxon>
        <taxon>Actinomycetes</taxon>
        <taxon>Pseudonocardiales</taxon>
        <taxon>Pseudonocardiaceae</taxon>
        <taxon>Pseudonocardia</taxon>
    </lineage>
</organism>
<name>A0ABP8RSB3_9PSEU</name>
<keyword evidence="2" id="KW-1185">Reference proteome</keyword>
<gene>
    <name evidence="1" type="ORF">GCM10023175_25070</name>
</gene>